<name>A0A397J6P3_9GLOM</name>
<protein>
    <submittedName>
        <fullName evidence="1">Uncharacterized protein</fullName>
    </submittedName>
</protein>
<dbReference type="EMBL" id="PQFF01000122">
    <property type="protein sequence ID" value="RHZ80864.1"/>
    <property type="molecule type" value="Genomic_DNA"/>
</dbReference>
<organism evidence="1 2">
    <name type="scientific">Diversispora epigaea</name>
    <dbReference type="NCBI Taxonomy" id="1348612"/>
    <lineage>
        <taxon>Eukaryota</taxon>
        <taxon>Fungi</taxon>
        <taxon>Fungi incertae sedis</taxon>
        <taxon>Mucoromycota</taxon>
        <taxon>Glomeromycotina</taxon>
        <taxon>Glomeromycetes</taxon>
        <taxon>Diversisporales</taxon>
        <taxon>Diversisporaceae</taxon>
        <taxon>Diversispora</taxon>
    </lineage>
</organism>
<comment type="caution">
    <text evidence="1">The sequence shown here is derived from an EMBL/GenBank/DDBJ whole genome shotgun (WGS) entry which is preliminary data.</text>
</comment>
<dbReference type="OrthoDB" id="2393851at2759"/>
<dbReference type="STRING" id="1348612.A0A397J6P3"/>
<reference evidence="1 2" key="1">
    <citation type="submission" date="2018-08" db="EMBL/GenBank/DDBJ databases">
        <title>Genome and evolution of the arbuscular mycorrhizal fungus Diversispora epigaea (formerly Glomus versiforme) and its bacterial endosymbionts.</title>
        <authorList>
            <person name="Sun X."/>
            <person name="Fei Z."/>
            <person name="Harrison M."/>
        </authorList>
    </citation>
    <scope>NUCLEOTIDE SEQUENCE [LARGE SCALE GENOMIC DNA]</scope>
    <source>
        <strain evidence="1 2">IT104</strain>
    </source>
</reference>
<dbReference type="AlphaFoldDB" id="A0A397J6P3"/>
<dbReference type="InterPro" id="IPR012337">
    <property type="entry name" value="RNaseH-like_sf"/>
</dbReference>
<proteinExistence type="predicted"/>
<evidence type="ECO:0000313" key="1">
    <source>
        <dbReference type="EMBL" id="RHZ80864.1"/>
    </source>
</evidence>
<gene>
    <name evidence="1" type="ORF">Glove_131g75</name>
</gene>
<sequence length="181" mass="20940">MILRASIVPTHSDIISKCNNGLTAILQRNLSDKQPMRFMPNDVRDAIEYINGISTYILRIYDTLINGQKVRVDITSIKPFFDIVVPGRKQLTIFKSNLVKIISKTLKGTSKFRIKIVDAFPVCGYHTEEKQYIRVTTWNQYDQFNTLKTVRDANLETASNDLNKQYYYQKIACKKRLPLSN</sequence>
<dbReference type="Proteomes" id="UP000266861">
    <property type="component" value="Unassembled WGS sequence"/>
</dbReference>
<accession>A0A397J6P3</accession>
<dbReference type="SUPFAM" id="SSF53098">
    <property type="entry name" value="Ribonuclease H-like"/>
    <property type="match status" value="1"/>
</dbReference>
<keyword evidence="2" id="KW-1185">Reference proteome</keyword>
<evidence type="ECO:0000313" key="2">
    <source>
        <dbReference type="Proteomes" id="UP000266861"/>
    </source>
</evidence>
<dbReference type="Gene3D" id="3.30.342.10">
    <property type="entry name" value="DNA Polymerase, chain B, domain 1"/>
    <property type="match status" value="1"/>
</dbReference>